<dbReference type="Proteomes" id="UP000004994">
    <property type="component" value="Chromosome 12"/>
</dbReference>
<evidence type="ECO:0000313" key="3">
    <source>
        <dbReference type="Proteomes" id="UP000004994"/>
    </source>
</evidence>
<feature type="compositionally biased region" description="Basic and acidic residues" evidence="1">
    <location>
        <begin position="176"/>
        <end position="185"/>
    </location>
</feature>
<feature type="compositionally biased region" description="Basic residues" evidence="1">
    <location>
        <begin position="1"/>
        <end position="11"/>
    </location>
</feature>
<dbReference type="OMA" id="KMESDTP"/>
<sequence>MAPKKRVKKKSFAIVNRRTSLRMRAEPGPPHSPETHTSDSGGGASSSMDSVKRENVESPAIVTESSTGKRRKVKSEPSTDQIGSVKRENVESAAIVTGSSTRQLRTVKLEHSSSREIGPVDSKNAIVTQSSTGKLRAVKSEPSSPGQIGSVDSKNARQLRTVKFEPSTSGVTGPVDSKRELRTVKSEPSSPGQIGSIDSKNAIVTGSSTGKLRKVKSQPSDQIESINSKKRENVDTKRTVKEVSPTSGVLTRRGKAKMESDTPKKEGNGKNTRAKVTFS</sequence>
<dbReference type="InParanoid" id="A0A3Q7JAA0"/>
<keyword evidence="3" id="KW-1185">Reference proteome</keyword>
<evidence type="ECO:0000256" key="1">
    <source>
        <dbReference type="SAM" id="MobiDB-lite"/>
    </source>
</evidence>
<dbReference type="PaxDb" id="4081-Solyc12g056320.1.1"/>
<dbReference type="AlphaFoldDB" id="A0A3Q7JAA0"/>
<feature type="compositionally biased region" description="Basic and acidic residues" evidence="1">
    <location>
        <begin position="256"/>
        <end position="268"/>
    </location>
</feature>
<dbReference type="EnsemblPlants" id="Solyc12g056320.1.1">
    <property type="protein sequence ID" value="Solyc12g056320.1.1.1"/>
    <property type="gene ID" value="Solyc12g056320.1"/>
</dbReference>
<evidence type="ECO:0000313" key="2">
    <source>
        <dbReference type="EnsemblPlants" id="Solyc12g056320.1.1.1"/>
    </source>
</evidence>
<feature type="compositionally biased region" description="Polar residues" evidence="1">
    <location>
        <begin position="217"/>
        <end position="226"/>
    </location>
</feature>
<reference evidence="2" key="2">
    <citation type="submission" date="2019-01" db="UniProtKB">
        <authorList>
            <consortium name="EnsemblPlants"/>
        </authorList>
    </citation>
    <scope>IDENTIFICATION</scope>
    <source>
        <strain evidence="2">cv. Heinz 1706</strain>
    </source>
</reference>
<feature type="compositionally biased region" description="Basic and acidic residues" evidence="1">
    <location>
        <begin position="227"/>
        <end position="241"/>
    </location>
</feature>
<feature type="compositionally biased region" description="Polar residues" evidence="1">
    <location>
        <begin position="186"/>
        <end position="210"/>
    </location>
</feature>
<protein>
    <submittedName>
        <fullName evidence="2">Uncharacterized protein</fullName>
    </submittedName>
</protein>
<reference evidence="2" key="1">
    <citation type="journal article" date="2012" name="Nature">
        <title>The tomato genome sequence provides insights into fleshy fruit evolution.</title>
        <authorList>
            <consortium name="Tomato Genome Consortium"/>
        </authorList>
    </citation>
    <scope>NUCLEOTIDE SEQUENCE [LARGE SCALE GENOMIC DNA]</scope>
    <source>
        <strain evidence="2">cv. Heinz 1706</strain>
    </source>
</reference>
<feature type="region of interest" description="Disordered" evidence="1">
    <location>
        <begin position="133"/>
        <end position="279"/>
    </location>
</feature>
<feature type="region of interest" description="Disordered" evidence="1">
    <location>
        <begin position="1"/>
        <end position="99"/>
    </location>
</feature>
<accession>A0A3Q7JAA0</accession>
<proteinExistence type="predicted"/>
<name>A0A3Q7JAA0_SOLLC</name>
<dbReference type="Gramene" id="Solyc12g056320.1.1">
    <property type="protein sequence ID" value="Solyc12g056320.1.1.1"/>
    <property type="gene ID" value="Solyc12g056320.1"/>
</dbReference>
<feature type="compositionally biased region" description="Polar residues" evidence="1">
    <location>
        <begin position="141"/>
        <end position="158"/>
    </location>
</feature>
<organism evidence="2">
    <name type="scientific">Solanum lycopersicum</name>
    <name type="common">Tomato</name>
    <name type="synonym">Lycopersicon esculentum</name>
    <dbReference type="NCBI Taxonomy" id="4081"/>
    <lineage>
        <taxon>Eukaryota</taxon>
        <taxon>Viridiplantae</taxon>
        <taxon>Streptophyta</taxon>
        <taxon>Embryophyta</taxon>
        <taxon>Tracheophyta</taxon>
        <taxon>Spermatophyta</taxon>
        <taxon>Magnoliopsida</taxon>
        <taxon>eudicotyledons</taxon>
        <taxon>Gunneridae</taxon>
        <taxon>Pentapetalae</taxon>
        <taxon>asterids</taxon>
        <taxon>lamiids</taxon>
        <taxon>Solanales</taxon>
        <taxon>Solanaceae</taxon>
        <taxon>Solanoideae</taxon>
        <taxon>Solaneae</taxon>
        <taxon>Solanum</taxon>
        <taxon>Solanum subgen. Lycopersicon</taxon>
    </lineage>
</organism>